<dbReference type="PANTHER" id="PTHR30383:SF32">
    <property type="entry name" value="SGNH-HYDROLASE"/>
    <property type="match status" value="1"/>
</dbReference>
<reference evidence="3" key="2">
    <citation type="submission" date="2008-08" db="EMBL/GenBank/DDBJ databases">
        <authorList>
            <consortium name="Diatom Consortium"/>
            <person name="Grigoriev I."/>
            <person name="Grimwood J."/>
            <person name="Kuo A."/>
            <person name="Otillar R.P."/>
            <person name="Salamov A."/>
            <person name="Detter J.C."/>
            <person name="Lindquist E."/>
            <person name="Shapiro H."/>
            <person name="Lucas S."/>
            <person name="Glavina del Rio T."/>
            <person name="Pitluck S."/>
            <person name="Rokhsar D."/>
            <person name="Bowler C."/>
        </authorList>
    </citation>
    <scope>GENOME REANNOTATION</scope>
    <source>
        <strain evidence="3">CCAP 1055/1</strain>
    </source>
</reference>
<dbReference type="PANTHER" id="PTHR30383">
    <property type="entry name" value="THIOESTERASE 1/PROTEASE 1/LYSOPHOSPHOLIPASE L1"/>
    <property type="match status" value="1"/>
</dbReference>
<dbReference type="GO" id="GO:0004622">
    <property type="term" value="F:phosphatidylcholine lysophospholipase activity"/>
    <property type="evidence" value="ECO:0007669"/>
    <property type="project" value="TreeGrafter"/>
</dbReference>
<organism evidence="2 3">
    <name type="scientific">Phaeodactylum tricornutum (strain CCAP 1055/1)</name>
    <dbReference type="NCBI Taxonomy" id="556484"/>
    <lineage>
        <taxon>Eukaryota</taxon>
        <taxon>Sar</taxon>
        <taxon>Stramenopiles</taxon>
        <taxon>Ochrophyta</taxon>
        <taxon>Bacillariophyta</taxon>
        <taxon>Bacillariophyceae</taxon>
        <taxon>Bacillariophycidae</taxon>
        <taxon>Naviculales</taxon>
        <taxon>Phaeodactylaceae</taxon>
        <taxon>Phaeodactylum</taxon>
    </lineage>
</organism>
<dbReference type="KEGG" id="pti:PHATR_44063"/>
<dbReference type="InterPro" id="IPR036514">
    <property type="entry name" value="SGNH_hydro_sf"/>
</dbReference>
<dbReference type="SUPFAM" id="SSF52266">
    <property type="entry name" value="SGNH hydrolase"/>
    <property type="match status" value="1"/>
</dbReference>
<reference evidence="2 3" key="1">
    <citation type="journal article" date="2008" name="Nature">
        <title>The Phaeodactylum genome reveals the evolutionary history of diatom genomes.</title>
        <authorList>
            <person name="Bowler C."/>
            <person name="Allen A.E."/>
            <person name="Badger J.H."/>
            <person name="Grimwood J."/>
            <person name="Jabbari K."/>
            <person name="Kuo A."/>
            <person name="Maheswari U."/>
            <person name="Martens C."/>
            <person name="Maumus F."/>
            <person name="Otillar R.P."/>
            <person name="Rayko E."/>
            <person name="Salamov A."/>
            <person name="Vandepoele K."/>
            <person name="Beszteri B."/>
            <person name="Gruber A."/>
            <person name="Heijde M."/>
            <person name="Katinka M."/>
            <person name="Mock T."/>
            <person name="Valentin K."/>
            <person name="Verret F."/>
            <person name="Berges J.A."/>
            <person name="Brownlee C."/>
            <person name="Cadoret J.P."/>
            <person name="Chiovitti A."/>
            <person name="Choi C.J."/>
            <person name="Coesel S."/>
            <person name="De Martino A."/>
            <person name="Detter J.C."/>
            <person name="Durkin C."/>
            <person name="Falciatore A."/>
            <person name="Fournet J."/>
            <person name="Haruta M."/>
            <person name="Huysman M.J."/>
            <person name="Jenkins B.D."/>
            <person name="Jiroutova K."/>
            <person name="Jorgensen R.E."/>
            <person name="Joubert Y."/>
            <person name="Kaplan A."/>
            <person name="Kroger N."/>
            <person name="Kroth P.G."/>
            <person name="La Roche J."/>
            <person name="Lindquist E."/>
            <person name="Lommer M."/>
            <person name="Martin-Jezequel V."/>
            <person name="Lopez P.J."/>
            <person name="Lucas S."/>
            <person name="Mangogna M."/>
            <person name="McGinnis K."/>
            <person name="Medlin L.K."/>
            <person name="Montsant A."/>
            <person name="Oudot-Le Secq M.P."/>
            <person name="Napoli C."/>
            <person name="Obornik M."/>
            <person name="Parker M.S."/>
            <person name="Petit J.L."/>
            <person name="Porcel B.M."/>
            <person name="Poulsen N."/>
            <person name="Robison M."/>
            <person name="Rychlewski L."/>
            <person name="Rynearson T.A."/>
            <person name="Schmutz J."/>
            <person name="Shapiro H."/>
            <person name="Siaut M."/>
            <person name="Stanley M."/>
            <person name="Sussman M.R."/>
            <person name="Taylor A.R."/>
            <person name="Vardi A."/>
            <person name="von Dassow P."/>
            <person name="Vyverman W."/>
            <person name="Willis A."/>
            <person name="Wyrwicz L.S."/>
            <person name="Rokhsar D.S."/>
            <person name="Weissenbach J."/>
            <person name="Armbrust E.V."/>
            <person name="Green B.R."/>
            <person name="Van de Peer Y."/>
            <person name="Grigoriev I.V."/>
        </authorList>
    </citation>
    <scope>NUCLEOTIDE SEQUENCE [LARGE SCALE GENOMIC DNA]</scope>
    <source>
        <strain evidence="2 3">CCAP 1055/1</strain>
    </source>
</reference>
<dbReference type="InterPro" id="IPR051532">
    <property type="entry name" value="Ester_Hydrolysis_Enzymes"/>
</dbReference>
<dbReference type="OMA" id="FCHESST"/>
<keyword evidence="3" id="KW-1185">Reference proteome</keyword>
<evidence type="ECO:0000313" key="3">
    <source>
        <dbReference type="Proteomes" id="UP000000759"/>
    </source>
</evidence>
<dbReference type="eggNOG" id="KOG1388">
    <property type="taxonomic scope" value="Eukaryota"/>
</dbReference>
<dbReference type="InParanoid" id="B5Y584"/>
<dbReference type="Proteomes" id="UP000000759">
    <property type="component" value="Chromosome 3"/>
</dbReference>
<evidence type="ECO:0000313" key="2">
    <source>
        <dbReference type="EMBL" id="ACI65893.1"/>
    </source>
</evidence>
<dbReference type="EMBL" id="CP001142">
    <property type="protein sequence ID" value="ACI65893.1"/>
    <property type="molecule type" value="Genomic_DNA"/>
</dbReference>
<dbReference type="HOGENOM" id="CLU_798020_0_0_1"/>
<dbReference type="PaxDb" id="2850-Phatr44063"/>
<name>B5Y584_PHATC</name>
<gene>
    <name evidence="2" type="ORF">PHATR_44063</name>
</gene>
<dbReference type="Pfam" id="PF13472">
    <property type="entry name" value="Lipase_GDSL_2"/>
    <property type="match status" value="1"/>
</dbReference>
<evidence type="ECO:0000259" key="1">
    <source>
        <dbReference type="Pfam" id="PF13472"/>
    </source>
</evidence>
<dbReference type="Gene3D" id="3.40.50.1110">
    <property type="entry name" value="SGNH hydrolase"/>
    <property type="match status" value="1"/>
</dbReference>
<dbReference type="RefSeq" id="XP_002186423.1">
    <property type="nucleotide sequence ID" value="XM_002186387.1"/>
</dbReference>
<feature type="domain" description="SGNH hydrolase-type esterase" evidence="1">
    <location>
        <begin position="141"/>
        <end position="329"/>
    </location>
</feature>
<protein>
    <recommendedName>
        <fullName evidence="1">SGNH hydrolase-type esterase domain-containing protein</fullName>
    </recommendedName>
</protein>
<dbReference type="OrthoDB" id="45691at2759"/>
<accession>B5Y584</accession>
<dbReference type="AlphaFoldDB" id="B5Y584"/>
<proteinExistence type="predicted"/>
<dbReference type="GeneID" id="7204236"/>
<dbReference type="InterPro" id="IPR013830">
    <property type="entry name" value="SGNH_hydro"/>
</dbReference>
<sequence>MVTLTSVTTGSTQKFCHESSTFSIWSRRSFWLGILSLLVVLLKETSDSGDEVLSSLTAHKIPPLSQDSEYFPSRCIDPDDRSEMPTLPFESKNSGRPCQCQDPTQAAQREATIWDKHHETLVQITGQNGSVLALSSPDVVFLGDSITERMMGTGHMGTREYPASKAVFDRHFNKEDGTLVSLRGLALGSSGDTSPELLWHLENGLIPPTLRPKVWVLLVGTNDLGRAGCSKRTALAGILNAAHHLNAQQPETPLVIHGLLPRSQDKSSSKLGRYWVQIQWINSELKRIVARQPNWHYIDSQHIFLQDEFDINAKLLPDGLHPNAEGYDLWLPLIAHQVSEIILRRDPS</sequence>